<feature type="compositionally biased region" description="Polar residues" evidence="1">
    <location>
        <begin position="42"/>
        <end position="56"/>
    </location>
</feature>
<protein>
    <submittedName>
        <fullName evidence="2">Uncharacterized protein</fullName>
    </submittedName>
</protein>
<dbReference type="AlphaFoldDB" id="A0A4Y2PNH4"/>
<organism evidence="2 3">
    <name type="scientific">Araneus ventricosus</name>
    <name type="common">Orbweaver spider</name>
    <name type="synonym">Epeira ventricosa</name>
    <dbReference type="NCBI Taxonomy" id="182803"/>
    <lineage>
        <taxon>Eukaryota</taxon>
        <taxon>Metazoa</taxon>
        <taxon>Ecdysozoa</taxon>
        <taxon>Arthropoda</taxon>
        <taxon>Chelicerata</taxon>
        <taxon>Arachnida</taxon>
        <taxon>Araneae</taxon>
        <taxon>Araneomorphae</taxon>
        <taxon>Entelegynae</taxon>
        <taxon>Araneoidea</taxon>
        <taxon>Araneidae</taxon>
        <taxon>Araneus</taxon>
    </lineage>
</organism>
<accession>A0A4Y2PNH4</accession>
<evidence type="ECO:0000256" key="1">
    <source>
        <dbReference type="SAM" id="MobiDB-lite"/>
    </source>
</evidence>
<sequence>MVTTLKFPKKSTNWKMFELWRRNLIWPVQNTKDLHGIEGSETETPSALNPETIPTE</sequence>
<dbReference type="EMBL" id="BGPR01134457">
    <property type="protein sequence ID" value="GBN53485.1"/>
    <property type="molecule type" value="Genomic_DNA"/>
</dbReference>
<name>A0A4Y2PNH4_ARAVE</name>
<feature type="region of interest" description="Disordered" evidence="1">
    <location>
        <begin position="35"/>
        <end position="56"/>
    </location>
</feature>
<dbReference type="Proteomes" id="UP000499080">
    <property type="component" value="Unassembled WGS sequence"/>
</dbReference>
<proteinExistence type="predicted"/>
<gene>
    <name evidence="2" type="ORF">AVEN_268117_1</name>
</gene>
<feature type="non-terminal residue" evidence="2">
    <location>
        <position position="56"/>
    </location>
</feature>
<comment type="caution">
    <text evidence="2">The sequence shown here is derived from an EMBL/GenBank/DDBJ whole genome shotgun (WGS) entry which is preliminary data.</text>
</comment>
<evidence type="ECO:0000313" key="2">
    <source>
        <dbReference type="EMBL" id="GBN53485.1"/>
    </source>
</evidence>
<evidence type="ECO:0000313" key="3">
    <source>
        <dbReference type="Proteomes" id="UP000499080"/>
    </source>
</evidence>
<keyword evidence="3" id="KW-1185">Reference proteome</keyword>
<reference evidence="2 3" key="1">
    <citation type="journal article" date="2019" name="Sci. Rep.">
        <title>Orb-weaving spider Araneus ventricosus genome elucidates the spidroin gene catalogue.</title>
        <authorList>
            <person name="Kono N."/>
            <person name="Nakamura H."/>
            <person name="Ohtoshi R."/>
            <person name="Moran D.A.P."/>
            <person name="Shinohara A."/>
            <person name="Yoshida Y."/>
            <person name="Fujiwara M."/>
            <person name="Mori M."/>
            <person name="Tomita M."/>
            <person name="Arakawa K."/>
        </authorList>
    </citation>
    <scope>NUCLEOTIDE SEQUENCE [LARGE SCALE GENOMIC DNA]</scope>
</reference>